<gene>
    <name evidence="2" type="ORF">CE91St30_02680</name>
</gene>
<dbReference type="SUPFAM" id="SSF88697">
    <property type="entry name" value="PUA domain-like"/>
    <property type="match status" value="1"/>
</dbReference>
<name>A0ABM7WFM7_9ACTN</name>
<protein>
    <recommendedName>
        <fullName evidence="1">DUF3850 domain-containing protein</fullName>
    </recommendedName>
</protein>
<organism evidence="2 3">
    <name type="scientific">Raoultibacter timonensis</name>
    <dbReference type="NCBI Taxonomy" id="1907662"/>
    <lineage>
        <taxon>Bacteria</taxon>
        <taxon>Bacillati</taxon>
        <taxon>Actinomycetota</taxon>
        <taxon>Coriobacteriia</taxon>
        <taxon>Eggerthellales</taxon>
        <taxon>Eggerthellaceae</taxon>
        <taxon>Raoultibacter</taxon>
    </lineage>
</organism>
<dbReference type="RefSeq" id="WP_244411458.1">
    <property type="nucleotide sequence ID" value="NZ_AP025564.1"/>
</dbReference>
<feature type="domain" description="DUF3850" evidence="1">
    <location>
        <begin position="4"/>
        <end position="81"/>
    </location>
</feature>
<dbReference type="Pfam" id="PF12961">
    <property type="entry name" value="DUF3850"/>
    <property type="match status" value="1"/>
</dbReference>
<evidence type="ECO:0000259" key="1">
    <source>
        <dbReference type="Pfam" id="PF12961"/>
    </source>
</evidence>
<keyword evidence="3" id="KW-1185">Reference proteome</keyword>
<evidence type="ECO:0000313" key="3">
    <source>
        <dbReference type="Proteomes" id="UP001320544"/>
    </source>
</evidence>
<evidence type="ECO:0000313" key="2">
    <source>
        <dbReference type="EMBL" id="BDE94935.1"/>
    </source>
</evidence>
<dbReference type="InterPro" id="IPR015947">
    <property type="entry name" value="PUA-like_sf"/>
</dbReference>
<reference evidence="2 3" key="1">
    <citation type="submission" date="2022-01" db="EMBL/GenBank/DDBJ databases">
        <title>Novel bile acid biosynthetic pathways are enriched in the microbiome of centenarians.</title>
        <authorList>
            <person name="Sato Y."/>
            <person name="Atarashi K."/>
            <person name="Plichta R.D."/>
            <person name="Arai Y."/>
            <person name="Sasajima S."/>
            <person name="Kearney M.S."/>
            <person name="Suda W."/>
            <person name="Takeshita K."/>
            <person name="Sasaki T."/>
            <person name="Okamoto S."/>
            <person name="Skelly N.A."/>
            <person name="Okamura Y."/>
            <person name="Vlamakis H."/>
            <person name="Li Y."/>
            <person name="Tanoue T."/>
            <person name="Takei H."/>
            <person name="Nittono H."/>
            <person name="Narushima S."/>
            <person name="Irie J."/>
            <person name="Itoh H."/>
            <person name="Moriya K."/>
            <person name="Sugiura Y."/>
            <person name="Suematsu M."/>
            <person name="Moritoki N."/>
            <person name="Shibata S."/>
            <person name="Littman R.D."/>
            <person name="Fischbach A.M."/>
            <person name="Uwamino Y."/>
            <person name="Inoue T."/>
            <person name="Honda A."/>
            <person name="Hattori M."/>
            <person name="Murai T."/>
            <person name="Xavier J.R."/>
            <person name="Hirose N."/>
            <person name="Honda K."/>
        </authorList>
    </citation>
    <scope>NUCLEOTIDE SEQUENCE [LARGE SCALE GENOMIC DNA]</scope>
    <source>
        <strain evidence="2 3">CE91-St30</strain>
    </source>
</reference>
<proteinExistence type="predicted"/>
<dbReference type="EMBL" id="AP025564">
    <property type="protein sequence ID" value="BDE94935.1"/>
    <property type="molecule type" value="Genomic_DNA"/>
</dbReference>
<dbReference type="Gene3D" id="2.30.130.30">
    <property type="entry name" value="Hypothetical protein"/>
    <property type="match status" value="1"/>
</dbReference>
<accession>A0ABM7WFM7</accession>
<dbReference type="InterPro" id="IPR039440">
    <property type="entry name" value="DUF3850"/>
</dbReference>
<sequence length="109" mass="11815">MTAHELEICERYADAVCSGKKTFEIRRDDDRVFEVGDRLMFSVIDEDRNPVPSHAINRRTYKVTYVLRGNGLADGYAALAIKPIGRAVLDDAAASAPACASAPVFALGA</sequence>
<dbReference type="Proteomes" id="UP001320544">
    <property type="component" value="Chromosome"/>
</dbReference>